<dbReference type="GO" id="GO:0008887">
    <property type="term" value="F:glycerate kinase activity"/>
    <property type="evidence" value="ECO:0007669"/>
    <property type="project" value="InterPro"/>
</dbReference>
<evidence type="ECO:0000313" key="3">
    <source>
        <dbReference type="Proteomes" id="UP000034798"/>
    </source>
</evidence>
<gene>
    <name evidence="2" type="ORF">UR91_C0019G0013</name>
</gene>
<comment type="caution">
    <text evidence="2">The sequence shown here is derived from an EMBL/GenBank/DDBJ whole genome shotgun (WGS) entry which is preliminary data.</text>
</comment>
<keyword evidence="2" id="KW-0418">Kinase</keyword>
<dbReference type="AlphaFoldDB" id="A0A0G0D507"/>
<accession>A0A0G0D507</accession>
<dbReference type="Pfam" id="PF05161">
    <property type="entry name" value="MOFRL"/>
    <property type="match status" value="1"/>
</dbReference>
<feature type="non-terminal residue" evidence="2">
    <location>
        <position position="1"/>
    </location>
</feature>
<dbReference type="Gene3D" id="3.40.1480.10">
    <property type="entry name" value="MOFRL domain"/>
    <property type="match status" value="1"/>
</dbReference>
<sequence length="84" mass="9026">IQNGLIDEDSVLIPLASDGMDNSDSAGAVVDKNTIENIKKLNIDVKDALDRFDAYPVFQKSGDMIMTGPTGANVSDLMILLTKK</sequence>
<dbReference type="InterPro" id="IPR037035">
    <property type="entry name" value="GK-like_C_sf"/>
</dbReference>
<dbReference type="EMBL" id="LBQZ01000019">
    <property type="protein sequence ID" value="KKP88408.1"/>
    <property type="molecule type" value="Genomic_DNA"/>
</dbReference>
<evidence type="ECO:0000259" key="1">
    <source>
        <dbReference type="Pfam" id="PF05161"/>
    </source>
</evidence>
<dbReference type="Proteomes" id="UP000034798">
    <property type="component" value="Unassembled WGS sequence"/>
</dbReference>
<dbReference type="SUPFAM" id="SSF82544">
    <property type="entry name" value="GckA/TtuD-like"/>
    <property type="match status" value="1"/>
</dbReference>
<evidence type="ECO:0000313" key="2">
    <source>
        <dbReference type="EMBL" id="KKP88408.1"/>
    </source>
</evidence>
<feature type="domain" description="MOFRL" evidence="1">
    <location>
        <begin position="8"/>
        <end position="76"/>
    </location>
</feature>
<keyword evidence="2" id="KW-0808">Transferase</keyword>
<reference evidence="2 3" key="1">
    <citation type="journal article" date="2015" name="Nature">
        <title>rRNA introns, odd ribosomes, and small enigmatic genomes across a large radiation of phyla.</title>
        <authorList>
            <person name="Brown C.T."/>
            <person name="Hug L.A."/>
            <person name="Thomas B.C."/>
            <person name="Sharon I."/>
            <person name="Castelle C.J."/>
            <person name="Singh A."/>
            <person name="Wilkins M.J."/>
            <person name="Williams K.H."/>
            <person name="Banfield J.F."/>
        </authorList>
    </citation>
    <scope>NUCLEOTIDE SEQUENCE [LARGE SCALE GENOMIC DNA]</scope>
</reference>
<dbReference type="PANTHER" id="PTHR12227:SF0">
    <property type="entry name" value="GLYCERATE KINASE"/>
    <property type="match status" value="1"/>
</dbReference>
<proteinExistence type="predicted"/>
<dbReference type="InterPro" id="IPR039760">
    <property type="entry name" value="MOFRL_protein"/>
</dbReference>
<dbReference type="PANTHER" id="PTHR12227">
    <property type="entry name" value="GLYCERATE KINASE"/>
    <property type="match status" value="1"/>
</dbReference>
<dbReference type="GO" id="GO:0005737">
    <property type="term" value="C:cytoplasm"/>
    <property type="evidence" value="ECO:0007669"/>
    <property type="project" value="TreeGrafter"/>
</dbReference>
<dbReference type="InterPro" id="IPR007835">
    <property type="entry name" value="MOFRL"/>
</dbReference>
<organism evidence="2 3">
    <name type="scientific">Candidatus Nomurabacteria bacterium GW2011_GWC2_35_8</name>
    <dbReference type="NCBI Taxonomy" id="1618752"/>
    <lineage>
        <taxon>Bacteria</taxon>
        <taxon>Candidatus Nomuraibacteriota</taxon>
    </lineage>
</organism>
<name>A0A0G0D507_9BACT</name>
<protein>
    <submittedName>
        <fullName evidence="2">Glycerate 2-kinase</fullName>
    </submittedName>
</protein>